<evidence type="ECO:0000256" key="3">
    <source>
        <dbReference type="ARBA" id="ARBA00022989"/>
    </source>
</evidence>
<evidence type="ECO:0000313" key="6">
    <source>
        <dbReference type="EMBL" id="GMS94073.1"/>
    </source>
</evidence>
<dbReference type="PANTHER" id="PTHR23360:SF5">
    <property type="entry name" value="G-PROTEIN COUPLED RECEPTORS FAMILY 1 PROFILE DOMAIN-CONTAINING PROTEIN"/>
    <property type="match status" value="1"/>
</dbReference>
<accession>A0AAV5TIJ9</accession>
<dbReference type="GO" id="GO:0004930">
    <property type="term" value="F:G protein-coupled receptor activity"/>
    <property type="evidence" value="ECO:0007669"/>
    <property type="project" value="InterPro"/>
</dbReference>
<comment type="subcellular location">
    <subcellularLocation>
        <location evidence="1">Membrane</location>
    </subcellularLocation>
</comment>
<feature type="non-terminal residue" evidence="6">
    <location>
        <position position="165"/>
    </location>
</feature>
<feature type="transmembrane region" description="Helical" evidence="5">
    <location>
        <begin position="20"/>
        <end position="42"/>
    </location>
</feature>
<dbReference type="SMART" id="SM01381">
    <property type="entry name" value="7TM_GPCR_Srsx"/>
    <property type="match status" value="1"/>
</dbReference>
<dbReference type="GO" id="GO:0016020">
    <property type="term" value="C:membrane"/>
    <property type="evidence" value="ECO:0007669"/>
    <property type="project" value="UniProtKB-SubCell"/>
</dbReference>
<dbReference type="InterPro" id="IPR047130">
    <property type="entry name" value="7TM_GPCR_Srsx_nematod"/>
</dbReference>
<reference evidence="6" key="1">
    <citation type="submission" date="2023-10" db="EMBL/GenBank/DDBJ databases">
        <title>Genome assembly of Pristionchus species.</title>
        <authorList>
            <person name="Yoshida K."/>
            <person name="Sommer R.J."/>
        </authorList>
    </citation>
    <scope>NUCLEOTIDE SEQUENCE</scope>
    <source>
        <strain evidence="6">RS0144</strain>
    </source>
</reference>
<evidence type="ECO:0000256" key="1">
    <source>
        <dbReference type="ARBA" id="ARBA00004370"/>
    </source>
</evidence>
<evidence type="ECO:0008006" key="8">
    <source>
        <dbReference type="Google" id="ProtNLM"/>
    </source>
</evidence>
<dbReference type="InterPro" id="IPR000276">
    <property type="entry name" value="GPCR_Rhodpsn"/>
</dbReference>
<dbReference type="AlphaFoldDB" id="A0AAV5TIJ9"/>
<dbReference type="Proteomes" id="UP001432027">
    <property type="component" value="Unassembled WGS sequence"/>
</dbReference>
<organism evidence="6 7">
    <name type="scientific">Pristionchus entomophagus</name>
    <dbReference type="NCBI Taxonomy" id="358040"/>
    <lineage>
        <taxon>Eukaryota</taxon>
        <taxon>Metazoa</taxon>
        <taxon>Ecdysozoa</taxon>
        <taxon>Nematoda</taxon>
        <taxon>Chromadorea</taxon>
        <taxon>Rhabditida</taxon>
        <taxon>Rhabditina</taxon>
        <taxon>Diplogasteromorpha</taxon>
        <taxon>Diplogasteroidea</taxon>
        <taxon>Neodiplogasteridae</taxon>
        <taxon>Pristionchus</taxon>
    </lineage>
</organism>
<dbReference type="InterPro" id="IPR019424">
    <property type="entry name" value="7TM_GPCR_Srsx"/>
</dbReference>
<dbReference type="PANTHER" id="PTHR23360">
    <property type="entry name" value="G-PROTEIN COUPLED RECEPTORS FAMILY 1 PROFILE DOMAIN-CONTAINING PROTEIN-RELATED"/>
    <property type="match status" value="1"/>
</dbReference>
<evidence type="ECO:0000256" key="4">
    <source>
        <dbReference type="ARBA" id="ARBA00023136"/>
    </source>
</evidence>
<feature type="transmembrane region" description="Helical" evidence="5">
    <location>
        <begin position="98"/>
        <end position="122"/>
    </location>
</feature>
<feature type="transmembrane region" description="Helical" evidence="5">
    <location>
        <begin position="134"/>
        <end position="158"/>
    </location>
</feature>
<comment type="caution">
    <text evidence="6">The sequence shown here is derived from an EMBL/GenBank/DDBJ whole genome shotgun (WGS) entry which is preliminary data.</text>
</comment>
<keyword evidence="2 5" id="KW-0812">Transmembrane</keyword>
<keyword evidence="3 5" id="KW-1133">Transmembrane helix</keyword>
<evidence type="ECO:0000313" key="7">
    <source>
        <dbReference type="Proteomes" id="UP001432027"/>
    </source>
</evidence>
<sequence length="165" mass="17974">MGVVGGCACVLSIGLERLTAVLLVSFVSAGSLYAAYLVIAYYQPQRLICSIPAPYHGAASGLWAQSLTFFNLSSIIVYSTTAIVISHRARVSKAMRRAFRCFFLVMMIDVGGWTGTIATIKITHAINITNETRFILLYVAGLFVNSAIAAKPLVYYTVRFQYGIS</sequence>
<dbReference type="EMBL" id="BTSX01000004">
    <property type="protein sequence ID" value="GMS94073.1"/>
    <property type="molecule type" value="Genomic_DNA"/>
</dbReference>
<protein>
    <recommendedName>
        <fullName evidence="8">G protein-coupled receptor</fullName>
    </recommendedName>
</protein>
<gene>
    <name evidence="6" type="ORF">PENTCL1PPCAC_16248</name>
</gene>
<evidence type="ECO:0000256" key="2">
    <source>
        <dbReference type="ARBA" id="ARBA00022692"/>
    </source>
</evidence>
<feature type="transmembrane region" description="Helical" evidence="5">
    <location>
        <begin position="62"/>
        <end position="86"/>
    </location>
</feature>
<keyword evidence="4 5" id="KW-0472">Membrane</keyword>
<name>A0AAV5TIJ9_9BILA</name>
<dbReference type="Pfam" id="PF10320">
    <property type="entry name" value="7TM_GPCR_Srsx"/>
    <property type="match status" value="1"/>
</dbReference>
<evidence type="ECO:0000256" key="5">
    <source>
        <dbReference type="SAM" id="Phobius"/>
    </source>
</evidence>
<keyword evidence="7" id="KW-1185">Reference proteome</keyword>
<proteinExistence type="predicted"/>